<accession>A0A0C3DRC8</accession>
<reference evidence="2 3" key="1">
    <citation type="submission" date="2014-04" db="EMBL/GenBank/DDBJ databases">
        <authorList>
            <consortium name="DOE Joint Genome Institute"/>
            <person name="Kuo A."/>
            <person name="Kohler A."/>
            <person name="Nagy L.G."/>
            <person name="Floudas D."/>
            <person name="Copeland A."/>
            <person name="Barry K.W."/>
            <person name="Cichocki N."/>
            <person name="Veneault-Fourrey C."/>
            <person name="LaButti K."/>
            <person name="Lindquist E.A."/>
            <person name="Lipzen A."/>
            <person name="Lundell T."/>
            <person name="Morin E."/>
            <person name="Murat C."/>
            <person name="Sun H."/>
            <person name="Tunlid A."/>
            <person name="Henrissat B."/>
            <person name="Grigoriev I.V."/>
            <person name="Hibbett D.S."/>
            <person name="Martin F."/>
            <person name="Nordberg H.P."/>
            <person name="Cantor M.N."/>
            <person name="Hua S.X."/>
        </authorList>
    </citation>
    <scope>NUCLEOTIDE SEQUENCE [LARGE SCALE GENOMIC DNA]</scope>
    <source>
        <strain evidence="2 3">Foug A</strain>
    </source>
</reference>
<proteinExistence type="predicted"/>
<reference evidence="3" key="2">
    <citation type="submission" date="2015-01" db="EMBL/GenBank/DDBJ databases">
        <title>Evolutionary Origins and Diversification of the Mycorrhizal Mutualists.</title>
        <authorList>
            <consortium name="DOE Joint Genome Institute"/>
            <consortium name="Mycorrhizal Genomics Consortium"/>
            <person name="Kohler A."/>
            <person name="Kuo A."/>
            <person name="Nagy L.G."/>
            <person name="Floudas D."/>
            <person name="Copeland A."/>
            <person name="Barry K.W."/>
            <person name="Cichocki N."/>
            <person name="Veneault-Fourrey C."/>
            <person name="LaButti K."/>
            <person name="Lindquist E.A."/>
            <person name="Lipzen A."/>
            <person name="Lundell T."/>
            <person name="Morin E."/>
            <person name="Murat C."/>
            <person name="Riley R."/>
            <person name="Ohm R."/>
            <person name="Sun H."/>
            <person name="Tunlid A."/>
            <person name="Henrissat B."/>
            <person name="Grigoriev I.V."/>
            <person name="Hibbett D.S."/>
            <person name="Martin F."/>
        </authorList>
    </citation>
    <scope>NUCLEOTIDE SEQUENCE [LARGE SCALE GENOMIC DNA]</scope>
    <source>
        <strain evidence="3">Foug A</strain>
    </source>
</reference>
<dbReference type="InParanoid" id="A0A0C3DRC8"/>
<feature type="region of interest" description="Disordered" evidence="1">
    <location>
        <begin position="82"/>
        <end position="103"/>
    </location>
</feature>
<dbReference type="HOGENOM" id="CLU_1886984_0_0_1"/>
<organism evidence="2 3">
    <name type="scientific">Scleroderma citrinum Foug A</name>
    <dbReference type="NCBI Taxonomy" id="1036808"/>
    <lineage>
        <taxon>Eukaryota</taxon>
        <taxon>Fungi</taxon>
        <taxon>Dikarya</taxon>
        <taxon>Basidiomycota</taxon>
        <taxon>Agaricomycotina</taxon>
        <taxon>Agaricomycetes</taxon>
        <taxon>Agaricomycetidae</taxon>
        <taxon>Boletales</taxon>
        <taxon>Sclerodermatineae</taxon>
        <taxon>Sclerodermataceae</taxon>
        <taxon>Scleroderma</taxon>
    </lineage>
</organism>
<gene>
    <name evidence="2" type="ORF">SCLCIDRAFT_1218324</name>
</gene>
<evidence type="ECO:0000313" key="2">
    <source>
        <dbReference type="EMBL" id="KIM58774.1"/>
    </source>
</evidence>
<dbReference type="EMBL" id="KN822081">
    <property type="protein sequence ID" value="KIM58774.1"/>
    <property type="molecule type" value="Genomic_DNA"/>
</dbReference>
<feature type="non-terminal residue" evidence="2">
    <location>
        <position position="1"/>
    </location>
</feature>
<dbReference type="Proteomes" id="UP000053989">
    <property type="component" value="Unassembled WGS sequence"/>
</dbReference>
<keyword evidence="3" id="KW-1185">Reference proteome</keyword>
<name>A0A0C3DRC8_9AGAM</name>
<dbReference type="AlphaFoldDB" id="A0A0C3DRC8"/>
<evidence type="ECO:0000256" key="1">
    <source>
        <dbReference type="SAM" id="MobiDB-lite"/>
    </source>
</evidence>
<evidence type="ECO:0000313" key="3">
    <source>
        <dbReference type="Proteomes" id="UP000053989"/>
    </source>
</evidence>
<sequence length="135" mass="14564">MCESVRLFLFRSYRFALVPAGKSAAGPFRPRPPLLSLKSGQNFQVSSISPFFNSPDALACDFSARSDLTCSALSPPTARLAAQNHSIASDRRPCGPPTSSIPKFTEGHQAVVIQQIRGQNNTRNGREEGLDKSTG</sequence>
<protein>
    <submittedName>
        <fullName evidence="2">Uncharacterized protein</fullName>
    </submittedName>
</protein>